<dbReference type="InterPro" id="IPR003615">
    <property type="entry name" value="HNH_nuc"/>
</dbReference>
<dbReference type="Pfam" id="PF01844">
    <property type="entry name" value="HNH"/>
    <property type="match status" value="1"/>
</dbReference>
<protein>
    <submittedName>
        <fullName evidence="3">Reverse transcriptase homolog</fullName>
    </submittedName>
</protein>
<dbReference type="EMBL" id="BLAY01000280">
    <property type="protein sequence ID" value="GET44017.1"/>
    <property type="molecule type" value="Genomic_DNA"/>
</dbReference>
<dbReference type="GO" id="GO:0003964">
    <property type="term" value="F:RNA-directed DNA polymerase activity"/>
    <property type="evidence" value="ECO:0007669"/>
    <property type="project" value="UniProtKB-KW"/>
</dbReference>
<reference evidence="3" key="1">
    <citation type="submission" date="2019-10" db="EMBL/GenBank/DDBJ databases">
        <title>Draft genome sequece of Microseira wollei NIES-4236.</title>
        <authorList>
            <person name="Yamaguchi H."/>
            <person name="Suzuki S."/>
            <person name="Kawachi M."/>
        </authorList>
    </citation>
    <scope>NUCLEOTIDE SEQUENCE</scope>
    <source>
        <strain evidence="3">NIES-4236</strain>
    </source>
</reference>
<comment type="caution">
    <text evidence="3">The sequence shown here is derived from an EMBL/GenBank/DDBJ whole genome shotgun (WGS) entry which is preliminary data.</text>
</comment>
<keyword evidence="4" id="KW-1185">Reference proteome</keyword>
<dbReference type="CDD" id="cd00085">
    <property type="entry name" value="HNHc"/>
    <property type="match status" value="1"/>
</dbReference>
<evidence type="ECO:0000313" key="3">
    <source>
        <dbReference type="EMBL" id="GET44017.1"/>
    </source>
</evidence>
<dbReference type="AlphaFoldDB" id="A0AAV3XT66"/>
<organism evidence="3 4">
    <name type="scientific">Microseira wollei NIES-4236</name>
    <dbReference type="NCBI Taxonomy" id="2530354"/>
    <lineage>
        <taxon>Bacteria</taxon>
        <taxon>Bacillati</taxon>
        <taxon>Cyanobacteriota</taxon>
        <taxon>Cyanophyceae</taxon>
        <taxon>Oscillatoriophycideae</taxon>
        <taxon>Aerosakkonematales</taxon>
        <taxon>Aerosakkonemataceae</taxon>
        <taxon>Microseira</taxon>
    </lineage>
</organism>
<dbReference type="Proteomes" id="UP001050975">
    <property type="component" value="Unassembled WGS sequence"/>
</dbReference>
<proteinExistence type="predicted"/>
<evidence type="ECO:0000313" key="4">
    <source>
        <dbReference type="Proteomes" id="UP001050975"/>
    </source>
</evidence>
<keyword evidence="3" id="KW-0548">Nucleotidyltransferase</keyword>
<name>A0AAV3XT66_9CYAN</name>
<evidence type="ECO:0000259" key="2">
    <source>
        <dbReference type="Pfam" id="PF08388"/>
    </source>
</evidence>
<feature type="domain" description="Group II intron maturase-specific" evidence="2">
    <location>
        <begin position="38"/>
        <end position="115"/>
    </location>
</feature>
<dbReference type="InterPro" id="IPR013597">
    <property type="entry name" value="Mat_intron_G2"/>
</dbReference>
<evidence type="ECO:0000259" key="1">
    <source>
        <dbReference type="Pfam" id="PF01844"/>
    </source>
</evidence>
<dbReference type="Gene3D" id="1.10.30.50">
    <property type="match status" value="1"/>
</dbReference>
<dbReference type="GO" id="GO:0003676">
    <property type="term" value="F:nucleic acid binding"/>
    <property type="evidence" value="ECO:0007669"/>
    <property type="project" value="InterPro"/>
</dbReference>
<dbReference type="Pfam" id="PF08388">
    <property type="entry name" value="GIIM"/>
    <property type="match status" value="1"/>
</dbReference>
<feature type="domain" description="HNH" evidence="1">
    <location>
        <begin position="190"/>
        <end position="221"/>
    </location>
</feature>
<sequence>MGFTIRQFETGKYHEGKNSSGTILGFKTIIKPSAEKVKLHLEKIAETIDAHKAAPQAALISRLNPIIRGWSNYYSTVCSKEVYSKIDNLTYSKLRHWGNHRHPNKTEKWVANKYWQTIGDDHWIFATRPEDDNPIALDKHSDTPILRHTKVKGKASPYDGDPVYWSTRMGTHPEVPTTVAKLLKRHKGKCPHCKLYFKPGDLWEVDHKVPKAKGGKNSMDNYRKTRTVPLVSNYGGVVRLRF</sequence>
<dbReference type="GO" id="GO:0008270">
    <property type="term" value="F:zinc ion binding"/>
    <property type="evidence" value="ECO:0007669"/>
    <property type="project" value="InterPro"/>
</dbReference>
<gene>
    <name evidence="3" type="ORF">MiSe_88430</name>
</gene>
<accession>A0AAV3XT66</accession>
<keyword evidence="3" id="KW-0808">Transferase</keyword>
<dbReference type="GO" id="GO:0004519">
    <property type="term" value="F:endonuclease activity"/>
    <property type="evidence" value="ECO:0007669"/>
    <property type="project" value="InterPro"/>
</dbReference>
<keyword evidence="3" id="KW-0695">RNA-directed DNA polymerase</keyword>
<dbReference type="InterPro" id="IPR002711">
    <property type="entry name" value="HNH"/>
</dbReference>